<accession>A0A1E5IF93</accession>
<dbReference type="AlphaFoldDB" id="A0A1E5IF93"/>
<dbReference type="GO" id="GO:0005524">
    <property type="term" value="F:ATP binding"/>
    <property type="evidence" value="ECO:0007669"/>
    <property type="project" value="UniProtKB-KW"/>
</dbReference>
<feature type="transmembrane region" description="Helical" evidence="5">
    <location>
        <begin position="93"/>
        <end position="113"/>
    </location>
</feature>
<proteinExistence type="predicted"/>
<dbReference type="EMBL" id="LNVX01000832">
    <property type="protein sequence ID" value="OEG69158.1"/>
    <property type="molecule type" value="Genomic_DNA"/>
</dbReference>
<evidence type="ECO:0000259" key="6">
    <source>
        <dbReference type="Pfam" id="PF13361"/>
    </source>
</evidence>
<evidence type="ECO:0000256" key="1">
    <source>
        <dbReference type="ARBA" id="ARBA00022741"/>
    </source>
</evidence>
<evidence type="ECO:0000313" key="8">
    <source>
        <dbReference type="EMBL" id="OEG69176.1"/>
    </source>
</evidence>
<evidence type="ECO:0000256" key="5">
    <source>
        <dbReference type="SAM" id="Phobius"/>
    </source>
</evidence>
<name>A0A1E5IF93_ENDTX</name>
<evidence type="ECO:0000256" key="2">
    <source>
        <dbReference type="ARBA" id="ARBA00022801"/>
    </source>
</evidence>
<comment type="caution">
    <text evidence="8">The sequence shown here is derived from an EMBL/GenBank/DDBJ whole genome shotgun (WGS) entry which is preliminary data.</text>
</comment>
<keyword evidence="5" id="KW-0812">Transmembrane</keyword>
<gene>
    <name evidence="8" type="ORF">ATZ36_11045</name>
    <name evidence="7" type="ORF">ATZ36_11195</name>
</gene>
<dbReference type="SUPFAM" id="SSF52540">
    <property type="entry name" value="P-loop containing nucleoside triphosphate hydrolases"/>
    <property type="match status" value="1"/>
</dbReference>
<keyword evidence="4" id="KW-0067">ATP-binding</keyword>
<dbReference type="Pfam" id="PF13361">
    <property type="entry name" value="UvrD_C"/>
    <property type="match status" value="1"/>
</dbReference>
<reference evidence="8 9" key="1">
    <citation type="submission" date="2015-11" db="EMBL/GenBank/DDBJ databases">
        <title>Evidence for parallel genomic evolution in an endosymbiosis of termite gut flagellates.</title>
        <authorList>
            <person name="Zheng H."/>
        </authorList>
    </citation>
    <scope>NUCLEOTIDE SEQUENCE [LARGE SCALE GENOMIC DNA]</scope>
    <source>
        <strain evidence="8 9">CET450</strain>
    </source>
</reference>
<keyword evidence="9" id="KW-1185">Reference proteome</keyword>
<dbReference type="InterPro" id="IPR014017">
    <property type="entry name" value="DNA_helicase_UvrD-like_C"/>
</dbReference>
<keyword evidence="5" id="KW-0472">Membrane</keyword>
<keyword evidence="1" id="KW-0547">Nucleotide-binding</keyword>
<dbReference type="GO" id="GO:0004386">
    <property type="term" value="F:helicase activity"/>
    <property type="evidence" value="ECO:0007669"/>
    <property type="project" value="UniProtKB-KW"/>
</dbReference>
<keyword evidence="3" id="KW-0347">Helicase</keyword>
<dbReference type="Gene3D" id="3.40.50.300">
    <property type="entry name" value="P-loop containing nucleotide triphosphate hydrolases"/>
    <property type="match status" value="1"/>
</dbReference>
<feature type="domain" description="UvrD-like helicase C-terminal" evidence="6">
    <location>
        <begin position="20"/>
        <end position="88"/>
    </location>
</feature>
<sequence length="123" mass="14191">MPDIGSVIYKQFPGVRLLRDYVQSNMLGAKYSDFSVMSRFSNRISKEADIYQEFRQRDIPVYFAGRQNFFKLKGVADMIAYFRLLVNPLQRRYYCVLSAFILVGLVIVLSIELSDALSLGLFP</sequence>
<evidence type="ECO:0000256" key="4">
    <source>
        <dbReference type="ARBA" id="ARBA00022840"/>
    </source>
</evidence>
<evidence type="ECO:0000313" key="7">
    <source>
        <dbReference type="EMBL" id="OEG69158.1"/>
    </source>
</evidence>
<keyword evidence="5" id="KW-1133">Transmembrane helix</keyword>
<protein>
    <recommendedName>
        <fullName evidence="6">UvrD-like helicase C-terminal domain-containing protein</fullName>
    </recommendedName>
</protein>
<dbReference type="GO" id="GO:0016787">
    <property type="term" value="F:hydrolase activity"/>
    <property type="evidence" value="ECO:0007669"/>
    <property type="project" value="UniProtKB-KW"/>
</dbReference>
<dbReference type="InterPro" id="IPR027417">
    <property type="entry name" value="P-loop_NTPase"/>
</dbReference>
<dbReference type="EMBL" id="LNVX01000822">
    <property type="protein sequence ID" value="OEG69176.1"/>
    <property type="molecule type" value="Genomic_DNA"/>
</dbReference>
<evidence type="ECO:0000313" key="9">
    <source>
        <dbReference type="Proteomes" id="UP000095237"/>
    </source>
</evidence>
<dbReference type="Gene3D" id="1.10.486.10">
    <property type="entry name" value="PCRA, domain 4"/>
    <property type="match status" value="1"/>
</dbReference>
<keyword evidence="2" id="KW-0378">Hydrolase</keyword>
<organism evidence="8 9">
    <name type="scientific">Endomicrobium trichonymphae</name>
    <dbReference type="NCBI Taxonomy" id="1408204"/>
    <lineage>
        <taxon>Bacteria</taxon>
        <taxon>Pseudomonadati</taxon>
        <taxon>Elusimicrobiota</taxon>
        <taxon>Endomicrobiia</taxon>
        <taxon>Endomicrobiales</taxon>
        <taxon>Endomicrobiaceae</taxon>
        <taxon>Candidatus Endomicrobiellum</taxon>
    </lineage>
</organism>
<dbReference type="Proteomes" id="UP000095237">
    <property type="component" value="Unassembled WGS sequence"/>
</dbReference>
<evidence type="ECO:0000256" key="3">
    <source>
        <dbReference type="ARBA" id="ARBA00022806"/>
    </source>
</evidence>